<evidence type="ECO:0000256" key="1">
    <source>
        <dbReference type="SAM" id="Phobius"/>
    </source>
</evidence>
<keyword evidence="1" id="KW-0472">Membrane</keyword>
<feature type="transmembrane region" description="Helical" evidence="1">
    <location>
        <begin position="89"/>
        <end position="107"/>
    </location>
</feature>
<keyword evidence="1" id="KW-0812">Transmembrane</keyword>
<reference evidence="2 3" key="1">
    <citation type="submission" date="2016-10" db="EMBL/GenBank/DDBJ databases">
        <title>Comparative genomics of Bacillus thuringiensis reveals a path to pathogens against multiple invertebrate hosts.</title>
        <authorList>
            <person name="Zheng J."/>
            <person name="Gao Q."/>
            <person name="Liu H."/>
            <person name="Peng D."/>
            <person name="Ruan L."/>
            <person name="Sun M."/>
        </authorList>
    </citation>
    <scope>NUCLEOTIDE SEQUENCE [LARGE SCALE GENOMIC DNA]</scope>
    <source>
        <strain evidence="2">BGSC 4W1</strain>
    </source>
</reference>
<proteinExistence type="predicted"/>
<feature type="transmembrane region" description="Helical" evidence="1">
    <location>
        <begin position="32"/>
        <end position="50"/>
    </location>
</feature>
<dbReference type="SUPFAM" id="SSF103473">
    <property type="entry name" value="MFS general substrate transporter"/>
    <property type="match status" value="1"/>
</dbReference>
<sequence>MRILWIVIALIPVPFLFHFYEYGQRVIQGKEAPFLGIGLILFIIINGFLSKGIKIRYIFLVNIITGVLSLLLASNFIPDDGSWFKPVGRTGAVIFISIIYIIGQLLIRIISKCIFQKND</sequence>
<keyword evidence="1" id="KW-1133">Transmembrane helix</keyword>
<name>A0A9X6JPB2_BACUK</name>
<dbReference type="Proteomes" id="UP000195087">
    <property type="component" value="Unassembled WGS sequence"/>
</dbReference>
<organism evidence="2 3">
    <name type="scientific">Bacillus thuringiensis serovar kumamotoensis</name>
    <dbReference type="NCBI Taxonomy" id="132267"/>
    <lineage>
        <taxon>Bacteria</taxon>
        <taxon>Bacillati</taxon>
        <taxon>Bacillota</taxon>
        <taxon>Bacilli</taxon>
        <taxon>Bacillales</taxon>
        <taxon>Bacillaceae</taxon>
        <taxon>Bacillus</taxon>
        <taxon>Bacillus cereus group</taxon>
    </lineage>
</organism>
<dbReference type="EMBL" id="NFEH01000084">
    <property type="protein sequence ID" value="OTZ72930.1"/>
    <property type="molecule type" value="Genomic_DNA"/>
</dbReference>
<gene>
    <name evidence="2" type="ORF">BK769_15090</name>
</gene>
<protein>
    <submittedName>
        <fullName evidence="2">Uncharacterized protein</fullName>
    </submittedName>
</protein>
<dbReference type="AlphaFoldDB" id="A0A9X6JPB2"/>
<accession>A0A9X6JPB2</accession>
<dbReference type="InterPro" id="IPR036259">
    <property type="entry name" value="MFS_trans_sf"/>
</dbReference>
<dbReference type="RefSeq" id="WP_086391931.1">
    <property type="nucleotide sequence ID" value="NZ_NFEH01000084.1"/>
</dbReference>
<evidence type="ECO:0000313" key="2">
    <source>
        <dbReference type="EMBL" id="OTZ72930.1"/>
    </source>
</evidence>
<evidence type="ECO:0000313" key="3">
    <source>
        <dbReference type="Proteomes" id="UP000195087"/>
    </source>
</evidence>
<comment type="caution">
    <text evidence="2">The sequence shown here is derived from an EMBL/GenBank/DDBJ whole genome shotgun (WGS) entry which is preliminary data.</text>
</comment>
<feature type="transmembrane region" description="Helical" evidence="1">
    <location>
        <begin position="57"/>
        <end position="77"/>
    </location>
</feature>